<dbReference type="AlphaFoldDB" id="A0AAU7V9C8"/>
<protein>
    <recommendedName>
        <fullName evidence="5">DUF4352 domain-containing protein</fullName>
    </recommendedName>
</protein>
<dbReference type="RefSeq" id="WP_350258913.1">
    <property type="nucleotide sequence ID" value="NZ_CP138335.1"/>
</dbReference>
<accession>A0AAU7V9C8</accession>
<organism evidence="4">
    <name type="scientific">Scrofimicrobium appendicitidis</name>
    <dbReference type="NCBI Taxonomy" id="3079930"/>
    <lineage>
        <taxon>Bacteria</taxon>
        <taxon>Bacillati</taxon>
        <taxon>Actinomycetota</taxon>
        <taxon>Actinomycetes</taxon>
        <taxon>Actinomycetales</taxon>
        <taxon>Actinomycetaceae</taxon>
        <taxon>Scrofimicrobium</taxon>
    </lineage>
</organism>
<reference evidence="4" key="1">
    <citation type="submission" date="2023-11" db="EMBL/GenBank/DDBJ databases">
        <title>Scrofimicrobium hongkongense sp. nov., isolated from a patient with peritonitis.</title>
        <authorList>
            <person name="Lao H.Y."/>
            <person name="Wong A.Y.P."/>
            <person name="Ng T.L."/>
            <person name="Wong R.Y.L."/>
            <person name="Yau M.C.Y."/>
            <person name="Lam J.Y.W."/>
            <person name="Siu G.K.H."/>
        </authorList>
    </citation>
    <scope>NUCLEOTIDE SEQUENCE</scope>
    <source>
        <strain evidence="4">R131</strain>
    </source>
</reference>
<evidence type="ECO:0000256" key="1">
    <source>
        <dbReference type="ARBA" id="ARBA00022729"/>
    </source>
</evidence>
<keyword evidence="1" id="KW-0732">Signal</keyword>
<evidence type="ECO:0000256" key="3">
    <source>
        <dbReference type="SAM" id="Phobius"/>
    </source>
</evidence>
<proteinExistence type="predicted"/>
<feature type="region of interest" description="Disordered" evidence="2">
    <location>
        <begin position="1"/>
        <end position="82"/>
    </location>
</feature>
<keyword evidence="3" id="KW-1133">Transmembrane helix</keyword>
<dbReference type="Gene3D" id="2.60.40.1240">
    <property type="match status" value="1"/>
</dbReference>
<feature type="region of interest" description="Disordered" evidence="2">
    <location>
        <begin position="128"/>
        <end position="157"/>
    </location>
</feature>
<evidence type="ECO:0000256" key="2">
    <source>
        <dbReference type="SAM" id="MobiDB-lite"/>
    </source>
</evidence>
<feature type="compositionally biased region" description="Low complexity" evidence="2">
    <location>
        <begin position="48"/>
        <end position="58"/>
    </location>
</feature>
<evidence type="ECO:0000313" key="4">
    <source>
        <dbReference type="EMBL" id="XBW08713.1"/>
    </source>
</evidence>
<sequence>MTDPRFPYRNGPDSSQPVGGNSVDGGSPYPNYPVPLQPVVGQAGAGPTGAASTGAASAGPGGGPAVPDPRVGAGTHYVPRSLGVDPKANRRGLIGVAVVVGVGLIALLLGAALFARYLVAGSDPFSVGAPSPNQEEFPGLDPGWSDEDWPFPEEGLGSETGSWEISVVTTDLDAEERFSSGYEYAELPAGYKLVGVEVELTNVGSSSADPYIDLIFSLTDAATGQTYIDDLLLMGPGALFDVTNVDPGQDARAWVIFPVPESFTEGELEVAWWSESGDIASDRVPIP</sequence>
<dbReference type="KEGG" id="sapp:SAC06_03920"/>
<keyword evidence="3" id="KW-0812">Transmembrane</keyword>
<dbReference type="InterPro" id="IPR029050">
    <property type="entry name" value="Immunoprotect_excell_Ig-like"/>
</dbReference>
<feature type="transmembrane region" description="Helical" evidence="3">
    <location>
        <begin position="93"/>
        <end position="119"/>
    </location>
</feature>
<evidence type="ECO:0008006" key="5">
    <source>
        <dbReference type="Google" id="ProtNLM"/>
    </source>
</evidence>
<dbReference type="EMBL" id="CP138335">
    <property type="protein sequence ID" value="XBW08713.1"/>
    <property type="molecule type" value="Genomic_DNA"/>
</dbReference>
<gene>
    <name evidence="4" type="ORF">SAC06_03920</name>
</gene>
<name>A0AAU7V9C8_9ACTO</name>
<keyword evidence="3" id="KW-0472">Membrane</keyword>